<evidence type="ECO:0000313" key="5">
    <source>
        <dbReference type="EMBL" id="KON64080.1"/>
    </source>
</evidence>
<sequence>MNQKKSSSLNQRIMDALEHLTPGERRLATVIRELHGDISSYAANELAERAQVSNATAARLFKRLGYDSYTAARAQARAQVNWAPPSLRQEERLRNGGQSDNTLAAYIQADISNLTYTLEKIPDRAMHRAVSMIVAAPRIWITGFRNSTSLALYARALLVLLKTDVRLIAQNGMSAGDDVATMQPDDLLIVIGFRRQPQLVRNILVEAGNIGMQSILVTDLHSAPLTSLVTVSLLTFSDSPGIFDSYSAGTTVINALCSMVERAMGTETTERLARIEALYRQVDNLHGESENTNTV</sequence>
<evidence type="ECO:0000256" key="1">
    <source>
        <dbReference type="ARBA" id="ARBA00023015"/>
    </source>
</evidence>
<dbReference type="SUPFAM" id="SSF53697">
    <property type="entry name" value="SIS domain"/>
    <property type="match status" value="1"/>
</dbReference>
<dbReference type="GO" id="GO:0097367">
    <property type="term" value="F:carbohydrate derivative binding"/>
    <property type="evidence" value="ECO:0007669"/>
    <property type="project" value="InterPro"/>
</dbReference>
<keyword evidence="1" id="KW-0805">Transcription regulation</keyword>
<dbReference type="GO" id="GO:0003677">
    <property type="term" value="F:DNA binding"/>
    <property type="evidence" value="ECO:0007669"/>
    <property type="project" value="UniProtKB-KW"/>
</dbReference>
<dbReference type="InterPro" id="IPR000281">
    <property type="entry name" value="HTH_RpiR"/>
</dbReference>
<organism evidence="5 6">
    <name type="scientific">Komagataeibacter europaeus</name>
    <name type="common">Gluconacetobacter europaeus</name>
    <dbReference type="NCBI Taxonomy" id="33995"/>
    <lineage>
        <taxon>Bacteria</taxon>
        <taxon>Pseudomonadati</taxon>
        <taxon>Pseudomonadota</taxon>
        <taxon>Alphaproteobacteria</taxon>
        <taxon>Acetobacterales</taxon>
        <taxon>Acetobacteraceae</taxon>
        <taxon>Komagataeibacter</taxon>
    </lineage>
</organism>
<dbReference type="PROSITE" id="PS51071">
    <property type="entry name" value="HTH_RPIR"/>
    <property type="match status" value="1"/>
</dbReference>
<dbReference type="InterPro" id="IPR047640">
    <property type="entry name" value="RpiR-like"/>
</dbReference>
<feature type="domain" description="HTH rpiR-type" evidence="4">
    <location>
        <begin position="7"/>
        <end position="83"/>
    </location>
</feature>
<proteinExistence type="predicted"/>
<dbReference type="CDD" id="cd05013">
    <property type="entry name" value="SIS_RpiR"/>
    <property type="match status" value="1"/>
</dbReference>
<evidence type="ECO:0000256" key="2">
    <source>
        <dbReference type="ARBA" id="ARBA00023125"/>
    </source>
</evidence>
<evidence type="ECO:0000259" key="4">
    <source>
        <dbReference type="PROSITE" id="PS51071"/>
    </source>
</evidence>
<reference evidence="5" key="1">
    <citation type="submission" date="2015-08" db="EMBL/GenBank/DDBJ databases">
        <title>Draft genome sequence of Komagataeibacter europaeus CECT 8546 a cellulose producer strain from vinegar produced by the traditional method.</title>
        <authorList>
            <person name="Poehlein A."/>
            <person name="Valera M.J."/>
            <person name="Haack F.S."/>
            <person name="Mas A."/>
            <person name="Daniel R."/>
            <person name="Streit W.R."/>
            <person name="Mateo E."/>
        </authorList>
    </citation>
    <scope>NUCLEOTIDE SEQUENCE [LARGE SCALE GENOMIC DNA]</scope>
    <source>
        <strain evidence="5">CECT 8546</strain>
    </source>
</reference>
<dbReference type="GO" id="GO:1901135">
    <property type="term" value="P:carbohydrate derivative metabolic process"/>
    <property type="evidence" value="ECO:0007669"/>
    <property type="project" value="InterPro"/>
</dbReference>
<dbReference type="InterPro" id="IPR001347">
    <property type="entry name" value="SIS_dom"/>
</dbReference>
<dbReference type="InterPro" id="IPR036388">
    <property type="entry name" value="WH-like_DNA-bd_sf"/>
</dbReference>
<protein>
    <submittedName>
        <fullName evidence="5">DNA-binding transcriptional regulator</fullName>
    </submittedName>
</protein>
<dbReference type="InterPro" id="IPR035472">
    <property type="entry name" value="RpiR-like_SIS"/>
</dbReference>
<keyword evidence="6" id="KW-1185">Reference proteome</keyword>
<evidence type="ECO:0000313" key="6">
    <source>
        <dbReference type="Proteomes" id="UP000037566"/>
    </source>
</evidence>
<dbReference type="InterPro" id="IPR009057">
    <property type="entry name" value="Homeodomain-like_sf"/>
</dbReference>
<dbReference type="PATRIC" id="fig|33995.3.peg.2708"/>
<dbReference type="STRING" id="33995.KOEU_24310"/>
<dbReference type="AlphaFoldDB" id="A0A0M0EFQ7"/>
<comment type="caution">
    <text evidence="5">The sequence shown here is derived from an EMBL/GenBank/DDBJ whole genome shotgun (WGS) entry which is preliminary data.</text>
</comment>
<dbReference type="Pfam" id="PF01418">
    <property type="entry name" value="HTH_6"/>
    <property type="match status" value="1"/>
</dbReference>
<keyword evidence="3" id="KW-0804">Transcription</keyword>
<dbReference type="SUPFAM" id="SSF46689">
    <property type="entry name" value="Homeodomain-like"/>
    <property type="match status" value="1"/>
</dbReference>
<dbReference type="RefSeq" id="WP_053323564.1">
    <property type="nucleotide sequence ID" value="NZ_LHUQ01000015.1"/>
</dbReference>
<dbReference type="PANTHER" id="PTHR30514">
    <property type="entry name" value="GLUCOKINASE"/>
    <property type="match status" value="1"/>
</dbReference>
<dbReference type="Gene3D" id="1.10.10.10">
    <property type="entry name" value="Winged helix-like DNA-binding domain superfamily/Winged helix DNA-binding domain"/>
    <property type="match status" value="1"/>
</dbReference>
<dbReference type="GO" id="GO:0003700">
    <property type="term" value="F:DNA-binding transcription factor activity"/>
    <property type="evidence" value="ECO:0007669"/>
    <property type="project" value="InterPro"/>
</dbReference>
<dbReference type="PANTHER" id="PTHR30514:SF18">
    <property type="entry name" value="RPIR-FAMILY TRANSCRIPTIONAL REGULATOR"/>
    <property type="match status" value="1"/>
</dbReference>
<gene>
    <name evidence="5" type="ORF">KOEU_24310</name>
</gene>
<evidence type="ECO:0000256" key="3">
    <source>
        <dbReference type="ARBA" id="ARBA00023163"/>
    </source>
</evidence>
<keyword evidence="2 5" id="KW-0238">DNA-binding</keyword>
<dbReference type="EMBL" id="LHUQ01000015">
    <property type="protein sequence ID" value="KON64080.1"/>
    <property type="molecule type" value="Genomic_DNA"/>
</dbReference>
<dbReference type="Proteomes" id="UP000037566">
    <property type="component" value="Unassembled WGS sequence"/>
</dbReference>
<dbReference type="OrthoDB" id="8582409at2"/>
<name>A0A0M0EFQ7_KOMEU</name>
<dbReference type="Pfam" id="PF01380">
    <property type="entry name" value="SIS"/>
    <property type="match status" value="1"/>
</dbReference>
<accession>A0A0M0EFQ7</accession>
<dbReference type="InterPro" id="IPR046348">
    <property type="entry name" value="SIS_dom_sf"/>
</dbReference>
<dbReference type="Gene3D" id="3.40.50.10490">
    <property type="entry name" value="Glucose-6-phosphate isomerase like protein, domain 1"/>
    <property type="match status" value="1"/>
</dbReference>